<sequence>MTSVTIYHRLLPEAF</sequence>
<reference evidence="1" key="1">
    <citation type="submission" date="2014-11" db="EMBL/GenBank/DDBJ databases">
        <authorList>
            <person name="Amaro Gonzalez C."/>
        </authorList>
    </citation>
    <scope>NUCLEOTIDE SEQUENCE</scope>
</reference>
<reference evidence="1" key="2">
    <citation type="journal article" date="2015" name="Fish Shellfish Immunol.">
        <title>Early steps in the European eel (Anguilla anguilla)-Vibrio vulnificus interaction in the gills: Role of the RtxA13 toxin.</title>
        <authorList>
            <person name="Callol A."/>
            <person name="Pajuelo D."/>
            <person name="Ebbesson L."/>
            <person name="Teles M."/>
            <person name="MacKenzie S."/>
            <person name="Amaro C."/>
        </authorList>
    </citation>
    <scope>NUCLEOTIDE SEQUENCE</scope>
</reference>
<proteinExistence type="predicted"/>
<dbReference type="EMBL" id="GBXM01043447">
    <property type="protein sequence ID" value="JAH65130.1"/>
    <property type="molecule type" value="Transcribed_RNA"/>
</dbReference>
<protein>
    <submittedName>
        <fullName evidence="1">Uncharacterized protein</fullName>
    </submittedName>
</protein>
<accession>A0A0E9UIN6</accession>
<evidence type="ECO:0000313" key="1">
    <source>
        <dbReference type="EMBL" id="JAH65130.1"/>
    </source>
</evidence>
<organism evidence="1">
    <name type="scientific">Anguilla anguilla</name>
    <name type="common">European freshwater eel</name>
    <name type="synonym">Muraena anguilla</name>
    <dbReference type="NCBI Taxonomy" id="7936"/>
    <lineage>
        <taxon>Eukaryota</taxon>
        <taxon>Metazoa</taxon>
        <taxon>Chordata</taxon>
        <taxon>Craniata</taxon>
        <taxon>Vertebrata</taxon>
        <taxon>Euteleostomi</taxon>
        <taxon>Actinopterygii</taxon>
        <taxon>Neopterygii</taxon>
        <taxon>Teleostei</taxon>
        <taxon>Anguilliformes</taxon>
        <taxon>Anguillidae</taxon>
        <taxon>Anguilla</taxon>
    </lineage>
</organism>
<name>A0A0E9UIN6_ANGAN</name>